<dbReference type="InterPro" id="IPR036249">
    <property type="entry name" value="Thioredoxin-like_sf"/>
</dbReference>
<sequence>MPVITTKESASAVADALKAEASEAKPAYLVVYASHRNGRSWCGDCTAAEPYIEKKFGGDENTVRVVYAGLPEEWRTKENPWRQAPFNVTNLPTLIKVSGEKYQKWEKLVEADVYDQKKLDAFVGGNSRL</sequence>
<dbReference type="Gene3D" id="3.40.30.10">
    <property type="entry name" value="Glutaredoxin"/>
    <property type="match status" value="1"/>
</dbReference>
<protein>
    <submittedName>
        <fullName evidence="3">Thioredoxin-like protein Clot</fullName>
    </submittedName>
</protein>
<evidence type="ECO:0000256" key="1">
    <source>
        <dbReference type="ARBA" id="ARBA00008987"/>
    </source>
</evidence>
<dbReference type="GO" id="GO:0047134">
    <property type="term" value="F:protein-disulfide reductase [NAD(P)H] activity"/>
    <property type="evidence" value="ECO:0007669"/>
    <property type="project" value="InterPro"/>
</dbReference>
<organism evidence="3 4">
    <name type="scientific">Colletotrichum higginsianum</name>
    <dbReference type="NCBI Taxonomy" id="80884"/>
    <lineage>
        <taxon>Eukaryota</taxon>
        <taxon>Fungi</taxon>
        <taxon>Dikarya</taxon>
        <taxon>Ascomycota</taxon>
        <taxon>Pezizomycotina</taxon>
        <taxon>Sordariomycetes</taxon>
        <taxon>Hypocreomycetidae</taxon>
        <taxon>Glomerellales</taxon>
        <taxon>Glomerellaceae</taxon>
        <taxon>Colletotrichum</taxon>
        <taxon>Colletotrichum destructivum species complex</taxon>
    </lineage>
</organism>
<dbReference type="SUPFAM" id="SSF52833">
    <property type="entry name" value="Thioredoxin-like"/>
    <property type="match status" value="1"/>
</dbReference>
<feature type="domain" description="Thioredoxin" evidence="2">
    <location>
        <begin position="12"/>
        <end position="116"/>
    </location>
</feature>
<evidence type="ECO:0000313" key="3">
    <source>
        <dbReference type="EMBL" id="TIC92308.1"/>
    </source>
</evidence>
<dbReference type="PANTHER" id="PTHR12452">
    <property type="entry name" value="42-9-9 PROTEIN-RELATED"/>
    <property type="match status" value="1"/>
</dbReference>
<dbReference type="PANTHER" id="PTHR12452:SF0">
    <property type="entry name" value="THIOREDOXIN DOMAIN-CONTAINING PROTEIN 17"/>
    <property type="match status" value="1"/>
</dbReference>
<dbReference type="OrthoDB" id="78947at2759"/>
<comment type="similarity">
    <text evidence="1">Belongs to the thioredoxin family.</text>
</comment>
<evidence type="ECO:0000313" key="4">
    <source>
        <dbReference type="Proteomes" id="UP000305883"/>
    </source>
</evidence>
<dbReference type="InterPro" id="IPR045108">
    <property type="entry name" value="TXNDC17-like"/>
</dbReference>
<dbReference type="AlphaFoldDB" id="A0A4T0VJ49"/>
<reference evidence="3 4" key="1">
    <citation type="journal article" date="2019" name="Genome Biol. Evol.">
        <title>Genomic Plasticity Mediated by Transposable Elements in the Plant Pathogenic Fungus Colletotrichum higginsianum.</title>
        <authorList>
            <person name="Tsushima A."/>
            <person name="Gan P."/>
            <person name="Kumakura N."/>
            <person name="Narusaka M."/>
            <person name="Takano Y."/>
            <person name="Narusaka Y."/>
            <person name="Shirasu K."/>
        </authorList>
    </citation>
    <scope>NUCLEOTIDE SEQUENCE [LARGE SCALE GENOMIC DNA]</scope>
    <source>
        <strain evidence="3 4">MAFF305635-RFP</strain>
    </source>
</reference>
<comment type="caution">
    <text evidence="3">The sequence shown here is derived from an EMBL/GenBank/DDBJ whole genome shotgun (WGS) entry which is preliminary data.</text>
</comment>
<dbReference type="Pfam" id="PF06110">
    <property type="entry name" value="TXD17-like_Trx"/>
    <property type="match status" value="1"/>
</dbReference>
<dbReference type="Proteomes" id="UP000305883">
    <property type="component" value="Unassembled WGS sequence"/>
</dbReference>
<name>A0A4T0VJ49_9PEZI</name>
<dbReference type="GO" id="GO:0005829">
    <property type="term" value="C:cytosol"/>
    <property type="evidence" value="ECO:0007669"/>
    <property type="project" value="TreeGrafter"/>
</dbReference>
<accession>A0A4T0VJ49</accession>
<evidence type="ECO:0000259" key="2">
    <source>
        <dbReference type="Pfam" id="PF06110"/>
    </source>
</evidence>
<gene>
    <name evidence="3" type="ORF">CH35J_010413</name>
</gene>
<dbReference type="InterPro" id="IPR010357">
    <property type="entry name" value="TXNDC17_dom"/>
</dbReference>
<proteinExistence type="inferred from homology"/>
<dbReference type="EMBL" id="MWPZ01000008">
    <property type="protein sequence ID" value="TIC92308.1"/>
    <property type="molecule type" value="Genomic_DNA"/>
</dbReference>